<dbReference type="GO" id="GO:0051539">
    <property type="term" value="F:4 iron, 4 sulfur cluster binding"/>
    <property type="evidence" value="ECO:0007669"/>
    <property type="project" value="TreeGrafter"/>
</dbReference>
<reference evidence="2 3" key="1">
    <citation type="journal article" date="2019" name="Int. J. Syst. Evol. Microbiol.">
        <title>Clostridium fermenticellae sp. nov., isolated from the mud in a fermentation cellar for the production of the Chinese liquor, baijiu.</title>
        <authorList>
            <person name="Xu P.X."/>
            <person name="Chai L.J."/>
            <person name="Qiu T."/>
            <person name="Zhang X.J."/>
            <person name="Lu Z.M."/>
            <person name="Xiao C."/>
            <person name="Wang S.T."/>
            <person name="Shen C.H."/>
            <person name="Shi J.S."/>
            <person name="Xu Z.H."/>
        </authorList>
    </citation>
    <scope>NUCLEOTIDE SEQUENCE [LARGE SCALE GENOMIC DNA]</scope>
    <source>
        <strain evidence="2 3">JN500901</strain>
    </source>
</reference>
<dbReference type="InterPro" id="IPR058240">
    <property type="entry name" value="rSAM_sf"/>
</dbReference>
<protein>
    <submittedName>
        <fullName evidence="2">Coproporphyrinogen III oxidase</fullName>
    </submittedName>
</protein>
<dbReference type="SFLD" id="SFLDG01065">
    <property type="entry name" value="anaerobic_coproporphyrinogen-I"/>
    <property type="match status" value="1"/>
</dbReference>
<dbReference type="InterPro" id="IPR007197">
    <property type="entry name" value="rSAM"/>
</dbReference>
<dbReference type="SMART" id="SM00729">
    <property type="entry name" value="Elp3"/>
    <property type="match status" value="1"/>
</dbReference>
<proteinExistence type="predicted"/>
<dbReference type="GO" id="GO:0005737">
    <property type="term" value="C:cytoplasm"/>
    <property type="evidence" value="ECO:0007669"/>
    <property type="project" value="TreeGrafter"/>
</dbReference>
<dbReference type="InterPro" id="IPR006638">
    <property type="entry name" value="Elp3/MiaA/NifB-like_rSAM"/>
</dbReference>
<dbReference type="SUPFAM" id="SSF102114">
    <property type="entry name" value="Radical SAM enzymes"/>
    <property type="match status" value="1"/>
</dbReference>
<dbReference type="KEGG" id="cfer:D4Z93_04725"/>
<name>A0A386H2C5_9CLOT</name>
<dbReference type="Proteomes" id="UP000266301">
    <property type="component" value="Chromosome"/>
</dbReference>
<dbReference type="SFLD" id="SFLDS00029">
    <property type="entry name" value="Radical_SAM"/>
    <property type="match status" value="1"/>
</dbReference>
<dbReference type="OrthoDB" id="9808022at2"/>
<dbReference type="AlphaFoldDB" id="A0A386H2C5"/>
<dbReference type="SFLD" id="SFLDF00310">
    <property type="entry name" value="oxygen-independent_coproporphy"/>
    <property type="match status" value="1"/>
</dbReference>
<accession>A0A386H2C5</accession>
<keyword evidence="3" id="KW-1185">Reference proteome</keyword>
<dbReference type="InterPro" id="IPR023995">
    <property type="entry name" value="HemZ"/>
</dbReference>
<dbReference type="NCBIfam" id="NF006060">
    <property type="entry name" value="PRK08207.1-3"/>
    <property type="match status" value="1"/>
</dbReference>
<dbReference type="NCBIfam" id="TIGR03994">
    <property type="entry name" value="rSAM_HemZ"/>
    <property type="match status" value="1"/>
</dbReference>
<sequence>MNSLKTIVIKLNNMDFRYDIYQLFNIFYNFYSIEFLNENWNYSVDVLDDTVVISDGANLKRYEFFKGLRTKQSVKKAVFEYLSQKEKKEISWGTLVGIRPSKIALELLKYGKNCDQIIEYFKYHYDTRYDKAKLCVDIAKLEDRFVNKNKDNISIYIDMPFCPTRCLYCSFASNPIDKCKKIVPEYLKCLFIELNTVAEYVNRKKLNVECIYFGGGTPTSISDEQFEKVMYQIYNSFVLKNHVREFTVECGRPDSITLSKLESMKKYKVDRISINPQTMNDETLKLIGRRHTAWDVADKFYTARNLGFENINMDIIVGLPGEGLHNIKKTCESIKELDPDNLTVHGLSVKRGSRLHENMVNNINFAVPEQHELNLMYDETINLSKSMDMSPYYVYRQKNMVGNMENIGYAKRGKESLYNIQMIEEKQTIIACGADAVTKVVFPDENRIERHFNVKDVREYIKRIREMIDKKIELLDTLYK</sequence>
<dbReference type="GO" id="GO:0003824">
    <property type="term" value="F:catalytic activity"/>
    <property type="evidence" value="ECO:0007669"/>
    <property type="project" value="InterPro"/>
</dbReference>
<dbReference type="Gene3D" id="3.80.30.20">
    <property type="entry name" value="tm_1862 like domain"/>
    <property type="match status" value="1"/>
</dbReference>
<dbReference type="GO" id="GO:0006779">
    <property type="term" value="P:porphyrin-containing compound biosynthetic process"/>
    <property type="evidence" value="ECO:0007669"/>
    <property type="project" value="TreeGrafter"/>
</dbReference>
<evidence type="ECO:0000259" key="1">
    <source>
        <dbReference type="PROSITE" id="PS51918"/>
    </source>
</evidence>
<dbReference type="PANTHER" id="PTHR13932">
    <property type="entry name" value="COPROPORPHYRINIGEN III OXIDASE"/>
    <property type="match status" value="1"/>
</dbReference>
<organism evidence="2 3">
    <name type="scientific">Clostridium fermenticellae</name>
    <dbReference type="NCBI Taxonomy" id="2068654"/>
    <lineage>
        <taxon>Bacteria</taxon>
        <taxon>Bacillati</taxon>
        <taxon>Bacillota</taxon>
        <taxon>Clostridia</taxon>
        <taxon>Eubacteriales</taxon>
        <taxon>Clostridiaceae</taxon>
        <taxon>Clostridium</taxon>
    </lineage>
</organism>
<dbReference type="InterPro" id="IPR034505">
    <property type="entry name" value="Coproporphyrinogen-III_oxidase"/>
</dbReference>
<dbReference type="RefSeq" id="WP_119970833.1">
    <property type="nucleotide sequence ID" value="NZ_CP032416.1"/>
</dbReference>
<dbReference type="InterPro" id="IPR023404">
    <property type="entry name" value="rSAM_horseshoe"/>
</dbReference>
<dbReference type="Pfam" id="PF04055">
    <property type="entry name" value="Radical_SAM"/>
    <property type="match status" value="1"/>
</dbReference>
<gene>
    <name evidence="2" type="ORF">D4Z93_04725</name>
</gene>
<dbReference type="PANTHER" id="PTHR13932:SF1">
    <property type="entry name" value="OXYGEN-INDEPENDENT COPROPORPHYRINOGEN-III OXIDASE-LIKE PROTEIN HEMZ"/>
    <property type="match status" value="1"/>
</dbReference>
<evidence type="ECO:0000313" key="2">
    <source>
        <dbReference type="EMBL" id="AYD39857.1"/>
    </source>
</evidence>
<feature type="domain" description="Radical SAM core" evidence="1">
    <location>
        <begin position="147"/>
        <end position="390"/>
    </location>
</feature>
<dbReference type="EMBL" id="CP032416">
    <property type="protein sequence ID" value="AYD39857.1"/>
    <property type="molecule type" value="Genomic_DNA"/>
</dbReference>
<dbReference type="PROSITE" id="PS51918">
    <property type="entry name" value="RADICAL_SAM"/>
    <property type="match status" value="1"/>
</dbReference>
<dbReference type="CDD" id="cd01335">
    <property type="entry name" value="Radical_SAM"/>
    <property type="match status" value="1"/>
</dbReference>
<evidence type="ECO:0000313" key="3">
    <source>
        <dbReference type="Proteomes" id="UP000266301"/>
    </source>
</evidence>